<dbReference type="AlphaFoldDB" id="A0AAD5QT88"/>
<dbReference type="CDD" id="cd05471">
    <property type="entry name" value="pepsin_like"/>
    <property type="match status" value="1"/>
</dbReference>
<dbReference type="GO" id="GO:0016301">
    <property type="term" value="F:kinase activity"/>
    <property type="evidence" value="ECO:0007669"/>
    <property type="project" value="UniProtKB-KW"/>
</dbReference>
<evidence type="ECO:0000313" key="4">
    <source>
        <dbReference type="Proteomes" id="UP001196413"/>
    </source>
</evidence>
<protein>
    <submittedName>
        <fullName evidence="3">Inositol hexakisphosphate and diphosphoinositol-pentakisphosphate kinase</fullName>
    </submittedName>
</protein>
<keyword evidence="3" id="KW-0418">Kinase</keyword>
<dbReference type="PANTHER" id="PTHR47966">
    <property type="entry name" value="BETA-SITE APP-CLEAVING ENZYME, ISOFORM A-RELATED"/>
    <property type="match status" value="1"/>
</dbReference>
<comment type="similarity">
    <text evidence="1">Belongs to the peptidase A1 family.</text>
</comment>
<evidence type="ECO:0000256" key="1">
    <source>
        <dbReference type="ARBA" id="ARBA00007447"/>
    </source>
</evidence>
<evidence type="ECO:0000313" key="3">
    <source>
        <dbReference type="EMBL" id="KAJ1360894.1"/>
    </source>
</evidence>
<proteinExistence type="inferred from homology"/>
<dbReference type="GO" id="GO:0005764">
    <property type="term" value="C:lysosome"/>
    <property type="evidence" value="ECO:0007669"/>
    <property type="project" value="TreeGrafter"/>
</dbReference>
<organism evidence="3 4">
    <name type="scientific">Parelaphostrongylus tenuis</name>
    <name type="common">Meningeal worm</name>
    <dbReference type="NCBI Taxonomy" id="148309"/>
    <lineage>
        <taxon>Eukaryota</taxon>
        <taxon>Metazoa</taxon>
        <taxon>Ecdysozoa</taxon>
        <taxon>Nematoda</taxon>
        <taxon>Chromadorea</taxon>
        <taxon>Rhabditida</taxon>
        <taxon>Rhabditina</taxon>
        <taxon>Rhabditomorpha</taxon>
        <taxon>Strongyloidea</taxon>
        <taxon>Metastrongylidae</taxon>
        <taxon>Parelaphostrongylus</taxon>
    </lineage>
</organism>
<dbReference type="InterPro" id="IPR021109">
    <property type="entry name" value="Peptidase_aspartic_dom_sf"/>
</dbReference>
<gene>
    <name evidence="3" type="primary">ASP-1_5</name>
    <name evidence="3" type="ORF">KIN20_019999</name>
</gene>
<keyword evidence="4" id="KW-1185">Reference proteome</keyword>
<dbReference type="Pfam" id="PF00026">
    <property type="entry name" value="Asp"/>
    <property type="match status" value="2"/>
</dbReference>
<feature type="domain" description="Peptidase A1" evidence="2">
    <location>
        <begin position="161"/>
        <end position="229"/>
    </location>
</feature>
<dbReference type="SUPFAM" id="SSF50630">
    <property type="entry name" value="Acid proteases"/>
    <property type="match status" value="1"/>
</dbReference>
<dbReference type="GO" id="GO:0006508">
    <property type="term" value="P:proteolysis"/>
    <property type="evidence" value="ECO:0007669"/>
    <property type="project" value="InterPro"/>
</dbReference>
<dbReference type="GO" id="GO:0004190">
    <property type="term" value="F:aspartic-type endopeptidase activity"/>
    <property type="evidence" value="ECO:0007669"/>
    <property type="project" value="InterPro"/>
</dbReference>
<dbReference type="PANTHER" id="PTHR47966:SF8">
    <property type="entry name" value="ASPARTIC PROTEASE 1-RELATED"/>
    <property type="match status" value="1"/>
</dbReference>
<dbReference type="Proteomes" id="UP001196413">
    <property type="component" value="Unassembled WGS sequence"/>
</dbReference>
<dbReference type="InterPro" id="IPR001461">
    <property type="entry name" value="Aspartic_peptidase_A1"/>
</dbReference>
<dbReference type="InterPro" id="IPR034164">
    <property type="entry name" value="Pepsin-like_dom"/>
</dbReference>
<sequence>MFVEARIVEHGMAGKRVDRLIEDDVGAEKRFQSDSLPVYSEVMLEPKSIHNKEEKVVDRQHKSAVGSPEIRLLAKKSLVPFLDYYDLFVGNVTIGTPGVAIGKKDFIYVTEADDSLFFMPFDGILGLGRSTITVGGVTSPLKSILPRLDAPVFTIWMNKQMVSDTGSSWIGAPTEIIEAVVNQTGALYDSVNRFYTVNCSTIMTQPDLVFTINGVKYNLPPNEYILDIDVGGDQRRRKSLVSVVAILSSLPFMRNTCRPIEELSTFNIFPKASRRHE</sequence>
<accession>A0AAD5QT88</accession>
<reference evidence="3" key="1">
    <citation type="submission" date="2021-06" db="EMBL/GenBank/DDBJ databases">
        <title>Parelaphostrongylus tenuis whole genome reference sequence.</title>
        <authorList>
            <person name="Garwood T.J."/>
            <person name="Larsen P.A."/>
            <person name="Fountain-Jones N.M."/>
            <person name="Garbe J.R."/>
            <person name="Macchietto M.G."/>
            <person name="Kania S.A."/>
            <person name="Gerhold R.W."/>
            <person name="Richards J.E."/>
            <person name="Wolf T.M."/>
        </authorList>
    </citation>
    <scope>NUCLEOTIDE SEQUENCE</scope>
    <source>
        <strain evidence="3">MNPRO001-30</strain>
        <tissue evidence="3">Meninges</tissue>
    </source>
</reference>
<name>A0AAD5QT88_PARTN</name>
<dbReference type="InterPro" id="IPR033121">
    <property type="entry name" value="PEPTIDASE_A1"/>
</dbReference>
<comment type="caution">
    <text evidence="3">The sequence shown here is derived from an EMBL/GenBank/DDBJ whole genome shotgun (WGS) entry which is preliminary data.</text>
</comment>
<keyword evidence="3" id="KW-0808">Transferase</keyword>
<evidence type="ECO:0000259" key="2">
    <source>
        <dbReference type="Pfam" id="PF00026"/>
    </source>
</evidence>
<dbReference type="EMBL" id="JAHQIW010004020">
    <property type="protein sequence ID" value="KAJ1360894.1"/>
    <property type="molecule type" value="Genomic_DNA"/>
</dbReference>
<feature type="domain" description="Peptidase A1" evidence="2">
    <location>
        <begin position="92"/>
        <end position="160"/>
    </location>
</feature>
<dbReference type="Gene3D" id="2.40.70.10">
    <property type="entry name" value="Acid Proteases"/>
    <property type="match status" value="2"/>
</dbReference>